<gene>
    <name evidence="1" type="ORF">HPB49_017505</name>
</gene>
<keyword evidence="2" id="KW-1185">Reference proteome</keyword>
<protein>
    <submittedName>
        <fullName evidence="1">Uncharacterized protein</fullName>
    </submittedName>
</protein>
<organism evidence="1 2">
    <name type="scientific">Dermacentor silvarum</name>
    <name type="common">Tick</name>
    <dbReference type="NCBI Taxonomy" id="543639"/>
    <lineage>
        <taxon>Eukaryota</taxon>
        <taxon>Metazoa</taxon>
        <taxon>Ecdysozoa</taxon>
        <taxon>Arthropoda</taxon>
        <taxon>Chelicerata</taxon>
        <taxon>Arachnida</taxon>
        <taxon>Acari</taxon>
        <taxon>Parasitiformes</taxon>
        <taxon>Ixodida</taxon>
        <taxon>Ixodoidea</taxon>
        <taxon>Ixodidae</taxon>
        <taxon>Rhipicephalinae</taxon>
        <taxon>Dermacentor</taxon>
    </lineage>
</organism>
<evidence type="ECO:0000313" key="1">
    <source>
        <dbReference type="EMBL" id="KAH7933813.1"/>
    </source>
</evidence>
<name>A0ACB8C4P4_DERSI</name>
<sequence length="1071" mass="114738">MDFNHCSSSCPKTCGVPENKDCSRLCVRGCACAPGYWRAYPHGPCVAPSECPSGAPLPSPISCPGPHQVYTACSSPCPITCANLNNPPTRCPAACGDQHCVCAPGYLALQLNPLKCVRIDECPGRERRCPGRNQKYTTCKSRCPATCAINRTRICIAECAGEGCVCRQGFVILQENPLICVRRKDCPAKPNRCPGYGEVFTTCKSRCPPTCWDNEPRHCTADCAGEGCVCGEGFVQLQDAPLVCVRRDKCPAPPVKCSGANQVYTPCKSRCPATCLNGGRSVCGNDCAGQGCACRKGYFQLQTEPLVCVTEEVCAVMAQKQCPGENQVFTNCKSACPATCADQGVPRICGNVQAMGVSASEVSSSYASTHLHASAARSAQRGQRSVRVPTKYTRKGCVCKEGFVELQRKPLICVRRDQCPARPERCPGPNQVFTLCKSKCPETCSDKGPRVCSADCAGQGCVCQQGYVQVKAEPLVCVRRSECPEKPKQCKRANQEYTSCRPGCPATCSGKGPTTCSTECDGEGCACKKGFLQLQKRPLICVTEEICAVMAQQWCPGEHQVYTPCKSLCPETCTDDDTPQCADECGGQGCVCEEGYVQLQAEPLICVRRKECPARRKKCKRANQVYTTCRSRCPPTCSNKVPQACTADCDGDGCVCKPGYFRLQKKPLLCVTEETCDSSYQMCKGANQMYSLCKSLCPETCSDDGPRYCSSKCGGHGCVCREGYVQLKAEPLTCVPREQCPFKPKLCPVSNQVYTTCKSRCPATCTNKEPGACTYECAGEGCVCKRGYVMLREKPLHCVRATECPAAPERCPGVNQVYSNCKSPCPLSCFDFKARACPATCAGEGCECKKGTVMFREKPLTCVKPRECFDIANAVNPDLLPSISEAMTNSSVGPGGILFPGAPERPTQPSLPTTNASVGPGGMVFPGEPPEQVPPPALPPLPALPTPGPSVVPGVPEGPTVPARPTRPSLPSQPEGPAIVPNIPPSRPVQPEAPTCPVSTTCATTKHATKHPGVSSNTNDAGSTRIPFIGWVPCPKTKWYTRGSGISRSHHDARSSRLPIRWDADGTRCST</sequence>
<reference evidence="1" key="1">
    <citation type="submission" date="2020-05" db="EMBL/GenBank/DDBJ databases">
        <title>Large-scale comparative analyses of tick genomes elucidate their genetic diversity and vector capacities.</title>
        <authorList>
            <person name="Jia N."/>
            <person name="Wang J."/>
            <person name="Shi W."/>
            <person name="Du L."/>
            <person name="Sun Y."/>
            <person name="Zhan W."/>
            <person name="Jiang J."/>
            <person name="Wang Q."/>
            <person name="Zhang B."/>
            <person name="Ji P."/>
            <person name="Sakyi L.B."/>
            <person name="Cui X."/>
            <person name="Yuan T."/>
            <person name="Jiang B."/>
            <person name="Yang W."/>
            <person name="Lam T.T.-Y."/>
            <person name="Chang Q."/>
            <person name="Ding S."/>
            <person name="Wang X."/>
            <person name="Zhu J."/>
            <person name="Ruan X."/>
            <person name="Zhao L."/>
            <person name="Wei J."/>
            <person name="Que T."/>
            <person name="Du C."/>
            <person name="Cheng J."/>
            <person name="Dai P."/>
            <person name="Han X."/>
            <person name="Huang E."/>
            <person name="Gao Y."/>
            <person name="Liu J."/>
            <person name="Shao H."/>
            <person name="Ye R."/>
            <person name="Li L."/>
            <person name="Wei W."/>
            <person name="Wang X."/>
            <person name="Wang C."/>
            <person name="Yang T."/>
            <person name="Huo Q."/>
            <person name="Li W."/>
            <person name="Guo W."/>
            <person name="Chen H."/>
            <person name="Zhou L."/>
            <person name="Ni X."/>
            <person name="Tian J."/>
            <person name="Zhou Y."/>
            <person name="Sheng Y."/>
            <person name="Liu T."/>
            <person name="Pan Y."/>
            <person name="Xia L."/>
            <person name="Li J."/>
            <person name="Zhao F."/>
            <person name="Cao W."/>
        </authorList>
    </citation>
    <scope>NUCLEOTIDE SEQUENCE</scope>
    <source>
        <strain evidence="1">Dsil-2018</strain>
    </source>
</reference>
<evidence type="ECO:0000313" key="2">
    <source>
        <dbReference type="Proteomes" id="UP000821865"/>
    </source>
</evidence>
<accession>A0ACB8C4P4</accession>
<proteinExistence type="predicted"/>
<dbReference type="EMBL" id="CM023478">
    <property type="protein sequence ID" value="KAH7933813.1"/>
    <property type="molecule type" value="Genomic_DNA"/>
</dbReference>
<comment type="caution">
    <text evidence="1">The sequence shown here is derived from an EMBL/GenBank/DDBJ whole genome shotgun (WGS) entry which is preliminary data.</text>
</comment>
<dbReference type="Proteomes" id="UP000821865">
    <property type="component" value="Chromosome 9"/>
</dbReference>